<reference evidence="1 2" key="1">
    <citation type="submission" date="2020-10" db="EMBL/GenBank/DDBJ databases">
        <authorList>
            <person name="Castelo-Branco R."/>
            <person name="Eusebio N."/>
            <person name="Adriana R."/>
            <person name="Vieira A."/>
            <person name="Brugerolle De Fraissinette N."/>
            <person name="Rezende De Castro R."/>
            <person name="Schneider M.P."/>
            <person name="Vasconcelos V."/>
            <person name="Leao P.N."/>
        </authorList>
    </citation>
    <scope>NUCLEOTIDE SEQUENCE [LARGE SCALE GENOMIC DNA]</scope>
    <source>
        <strain evidence="1 2">LEGE 00031</strain>
    </source>
</reference>
<protein>
    <submittedName>
        <fullName evidence="1">Uncharacterized protein</fullName>
    </submittedName>
</protein>
<comment type="caution">
    <text evidence="1">The sequence shown here is derived from an EMBL/GenBank/DDBJ whole genome shotgun (WGS) entry which is preliminary data.</text>
</comment>
<dbReference type="Proteomes" id="UP000658720">
    <property type="component" value="Unassembled WGS sequence"/>
</dbReference>
<gene>
    <name evidence="1" type="ORF">IQ217_12270</name>
</gene>
<name>A0ABR9VTC5_9SYNC</name>
<organism evidence="1 2">
    <name type="scientific">Synechocystis salina LEGE 00031</name>
    <dbReference type="NCBI Taxonomy" id="1828736"/>
    <lineage>
        <taxon>Bacteria</taxon>
        <taxon>Bacillati</taxon>
        <taxon>Cyanobacteriota</taxon>
        <taxon>Cyanophyceae</taxon>
        <taxon>Synechococcales</taxon>
        <taxon>Merismopediaceae</taxon>
        <taxon>Synechocystis</taxon>
    </lineage>
</organism>
<keyword evidence="2" id="KW-1185">Reference proteome</keyword>
<accession>A0ABR9VTC5</accession>
<dbReference type="EMBL" id="JADEVV010000034">
    <property type="protein sequence ID" value="MBE9254597.1"/>
    <property type="molecule type" value="Genomic_DNA"/>
</dbReference>
<sequence>MTTSVVIIKTWPRLWVEHFTLILAIAWNRFLSWHGIDQHSDALIPND</sequence>
<proteinExistence type="predicted"/>
<evidence type="ECO:0000313" key="1">
    <source>
        <dbReference type="EMBL" id="MBE9254597.1"/>
    </source>
</evidence>
<evidence type="ECO:0000313" key="2">
    <source>
        <dbReference type="Proteomes" id="UP000658720"/>
    </source>
</evidence>